<evidence type="ECO:0000256" key="1">
    <source>
        <dbReference type="SAM" id="Phobius"/>
    </source>
</evidence>
<name>A0A4S4G510_9ACTN</name>
<keyword evidence="1" id="KW-1133">Transmembrane helix</keyword>
<proteinExistence type="predicted"/>
<organism evidence="2 3">
    <name type="scientific">Adlercreutzia caecimuris</name>
    <dbReference type="NCBI Taxonomy" id="671266"/>
    <lineage>
        <taxon>Bacteria</taxon>
        <taxon>Bacillati</taxon>
        <taxon>Actinomycetota</taxon>
        <taxon>Coriobacteriia</taxon>
        <taxon>Eggerthellales</taxon>
        <taxon>Eggerthellaceae</taxon>
        <taxon>Adlercreutzia</taxon>
    </lineage>
</organism>
<gene>
    <name evidence="2" type="ORF">E5986_05845</name>
</gene>
<protein>
    <recommendedName>
        <fullName evidence="4">Pilus assembly protein</fullName>
    </recommendedName>
</protein>
<dbReference type="RefSeq" id="WP_136434176.1">
    <property type="nucleotide sequence ID" value="NZ_SSTJ01000006.1"/>
</dbReference>
<evidence type="ECO:0008006" key="4">
    <source>
        <dbReference type="Google" id="ProtNLM"/>
    </source>
</evidence>
<evidence type="ECO:0000313" key="3">
    <source>
        <dbReference type="Proteomes" id="UP000308978"/>
    </source>
</evidence>
<dbReference type="AlphaFoldDB" id="A0A4S4G510"/>
<comment type="caution">
    <text evidence="2">The sequence shown here is derived from an EMBL/GenBank/DDBJ whole genome shotgun (WGS) entry which is preliminary data.</text>
</comment>
<reference evidence="2 3" key="1">
    <citation type="submission" date="2019-04" db="EMBL/GenBank/DDBJ databases">
        <title>Microbes associate with the intestines of laboratory mice.</title>
        <authorList>
            <person name="Navarre W."/>
            <person name="Wong E."/>
            <person name="Huang K.C."/>
            <person name="Tropini C."/>
            <person name="Ng K."/>
            <person name="Yu B."/>
        </authorList>
    </citation>
    <scope>NUCLEOTIDE SEQUENCE [LARGE SCALE GENOMIC DNA]</scope>
    <source>
        <strain evidence="2 3">NM80_B27</strain>
    </source>
</reference>
<dbReference type="Proteomes" id="UP000308978">
    <property type="component" value="Unassembled WGS sequence"/>
</dbReference>
<dbReference type="EMBL" id="SSTJ01000006">
    <property type="protein sequence ID" value="THG37286.1"/>
    <property type="molecule type" value="Genomic_DNA"/>
</dbReference>
<sequence>MVGRQGRDERGQATVELAVVLPIAIIVAVIVVNALAFLGSCATFDRVARQAVCAWGAAPAAGQDSREVALAVKDELERAVGAQNVVVSVRVEDTEFGLVRFTARMEYSPTLFGLGLRREIFGIALPPMTREVSMVVDAYKPGVLF</sequence>
<evidence type="ECO:0000313" key="2">
    <source>
        <dbReference type="EMBL" id="THG37286.1"/>
    </source>
</evidence>
<keyword evidence="1" id="KW-0472">Membrane</keyword>
<feature type="transmembrane region" description="Helical" evidence="1">
    <location>
        <begin position="17"/>
        <end position="39"/>
    </location>
</feature>
<keyword evidence="1" id="KW-0812">Transmembrane</keyword>
<accession>A0A4S4G510</accession>